<sequence>MIVRTTDESFDLYFKRHWEKTDNPQDEVCRDEFYYDYRKFCRRYFFPCASQMYVHMTLEKKGVYGLHRNEGLVGRWPLYVYVGIKFRVCSTPLTPLYASPSSSLLSSFQYPSQFSISNPSFFIPTPSHSTYSLSAPISFIPPHRHPCCDPVLPPDPSRPRRRQFPTYPIFPATVPSEIHSQTPALPPPPTSFRSAFPISIPPKFSSKSFVSTSASPHPMFPISIPPEYRSSSYVPLPPASEQPTFPVFVPPEIRSHSTQDSPPPSSFKPVFPIFPPKIRST</sequence>
<organism evidence="2 3">
    <name type="scientific">Petrolisthes cinctipes</name>
    <name type="common">Flat porcelain crab</name>
    <dbReference type="NCBI Taxonomy" id="88211"/>
    <lineage>
        <taxon>Eukaryota</taxon>
        <taxon>Metazoa</taxon>
        <taxon>Ecdysozoa</taxon>
        <taxon>Arthropoda</taxon>
        <taxon>Crustacea</taxon>
        <taxon>Multicrustacea</taxon>
        <taxon>Malacostraca</taxon>
        <taxon>Eumalacostraca</taxon>
        <taxon>Eucarida</taxon>
        <taxon>Decapoda</taxon>
        <taxon>Pleocyemata</taxon>
        <taxon>Anomura</taxon>
        <taxon>Galatheoidea</taxon>
        <taxon>Porcellanidae</taxon>
        <taxon>Petrolisthes</taxon>
    </lineage>
</organism>
<dbReference type="EMBL" id="JAWQEG010007013">
    <property type="protein sequence ID" value="KAK3853298.1"/>
    <property type="molecule type" value="Genomic_DNA"/>
</dbReference>
<feature type="region of interest" description="Disordered" evidence="1">
    <location>
        <begin position="252"/>
        <end position="281"/>
    </location>
</feature>
<keyword evidence="3" id="KW-1185">Reference proteome</keyword>
<evidence type="ECO:0000256" key="1">
    <source>
        <dbReference type="SAM" id="MobiDB-lite"/>
    </source>
</evidence>
<gene>
    <name evidence="2" type="ORF">Pcinc_040159</name>
</gene>
<dbReference type="Proteomes" id="UP001286313">
    <property type="component" value="Unassembled WGS sequence"/>
</dbReference>
<proteinExistence type="predicted"/>
<evidence type="ECO:0000313" key="2">
    <source>
        <dbReference type="EMBL" id="KAK3853298.1"/>
    </source>
</evidence>
<protein>
    <submittedName>
        <fullName evidence="2">Uncharacterized protein</fullName>
    </submittedName>
</protein>
<evidence type="ECO:0000313" key="3">
    <source>
        <dbReference type="Proteomes" id="UP001286313"/>
    </source>
</evidence>
<reference evidence="2" key="1">
    <citation type="submission" date="2023-10" db="EMBL/GenBank/DDBJ databases">
        <title>Genome assemblies of two species of porcelain crab, Petrolisthes cinctipes and Petrolisthes manimaculis (Anomura: Porcellanidae).</title>
        <authorList>
            <person name="Angst P."/>
        </authorList>
    </citation>
    <scope>NUCLEOTIDE SEQUENCE</scope>
    <source>
        <strain evidence="2">PB745_01</strain>
        <tissue evidence="2">Gill</tissue>
    </source>
</reference>
<feature type="compositionally biased region" description="Low complexity" evidence="1">
    <location>
        <begin position="267"/>
        <end position="281"/>
    </location>
</feature>
<dbReference type="AlphaFoldDB" id="A0AAE1BMH1"/>
<name>A0AAE1BMH1_PETCI</name>
<accession>A0AAE1BMH1</accession>
<comment type="caution">
    <text evidence="2">The sequence shown here is derived from an EMBL/GenBank/DDBJ whole genome shotgun (WGS) entry which is preliminary data.</text>
</comment>